<evidence type="ECO:0000256" key="4">
    <source>
        <dbReference type="ARBA" id="ARBA00004546"/>
    </source>
</evidence>
<evidence type="ECO:0000313" key="17">
    <source>
        <dbReference type="Proteomes" id="UP000634136"/>
    </source>
</evidence>
<gene>
    <name evidence="16" type="ORF">G2W53_030141</name>
</gene>
<evidence type="ECO:0000256" key="12">
    <source>
        <dbReference type="ARBA" id="ARBA00023136"/>
    </source>
</evidence>
<dbReference type="GO" id="GO:0015031">
    <property type="term" value="P:protein transport"/>
    <property type="evidence" value="ECO:0007669"/>
    <property type="project" value="UniProtKB-KW"/>
</dbReference>
<dbReference type="GO" id="GO:0090351">
    <property type="term" value="P:seedling development"/>
    <property type="evidence" value="ECO:0007669"/>
    <property type="project" value="UniProtKB-ARBA"/>
</dbReference>
<evidence type="ECO:0000256" key="11">
    <source>
        <dbReference type="ARBA" id="ARBA00023034"/>
    </source>
</evidence>
<evidence type="ECO:0000256" key="5">
    <source>
        <dbReference type="ARBA" id="ARBA00010883"/>
    </source>
</evidence>
<dbReference type="OrthoDB" id="271164at2759"/>
<dbReference type="PANTHER" id="PTHR46757:SF11">
    <property type="entry name" value="SORTING NEXIN 2A"/>
    <property type="match status" value="1"/>
</dbReference>
<feature type="domain" description="PX" evidence="15">
    <location>
        <begin position="139"/>
        <end position="258"/>
    </location>
</feature>
<dbReference type="EMBL" id="JAAIUW010000009">
    <property type="protein sequence ID" value="KAF7816172.1"/>
    <property type="molecule type" value="Genomic_DNA"/>
</dbReference>
<keyword evidence="9" id="KW-0967">Endosome</keyword>
<keyword evidence="13" id="KW-0175">Coiled coil</keyword>
<keyword evidence="6" id="KW-0813">Transport</keyword>
<dbReference type="SUPFAM" id="SSF103657">
    <property type="entry name" value="BAR/IMD domain-like"/>
    <property type="match status" value="1"/>
</dbReference>
<dbReference type="Pfam" id="PF00787">
    <property type="entry name" value="PX"/>
    <property type="match status" value="1"/>
</dbReference>
<feature type="region of interest" description="Disordered" evidence="14">
    <location>
        <begin position="68"/>
        <end position="87"/>
    </location>
</feature>
<comment type="similarity">
    <text evidence="5">Belongs to the sorting nexin family.</text>
</comment>
<dbReference type="GO" id="GO:0030904">
    <property type="term" value="C:retromer complex"/>
    <property type="evidence" value="ECO:0007669"/>
    <property type="project" value="UniProtKB-ARBA"/>
</dbReference>
<feature type="region of interest" description="Disordered" evidence="14">
    <location>
        <begin position="95"/>
        <end position="133"/>
    </location>
</feature>
<evidence type="ECO:0000256" key="9">
    <source>
        <dbReference type="ARBA" id="ARBA00022753"/>
    </source>
</evidence>
<name>A0A834WBC9_9FABA</name>
<evidence type="ECO:0000313" key="16">
    <source>
        <dbReference type="EMBL" id="KAF7816172.1"/>
    </source>
</evidence>
<keyword evidence="8" id="KW-0597">Phosphoprotein</keyword>
<evidence type="ECO:0000256" key="2">
    <source>
        <dbReference type="ARBA" id="ARBA00004179"/>
    </source>
</evidence>
<dbReference type="Gene3D" id="3.30.1520.10">
    <property type="entry name" value="Phox-like domain"/>
    <property type="match status" value="1"/>
</dbReference>
<dbReference type="Proteomes" id="UP000634136">
    <property type="component" value="Unassembled WGS sequence"/>
</dbReference>
<accession>A0A834WBC9</accession>
<dbReference type="InterPro" id="IPR001683">
    <property type="entry name" value="PX_dom"/>
</dbReference>
<sequence>MMDSENQGFEEAHLYASKEEMENLVLDDPLNSKSYSNYRSTVSTLSDTQHPLAPPIVATPAVSDPLLSPPHYREFGNPSASDNHYIDPPSYGDVIFSPFDGNNGNDVNGVDSPGRSSDSSQGHSRSPSSSSEYLKITVSNPVKEQETSNSLVPGSNSYVTYLITTRTNIPEFDGSEFSVRRRFRDVVTLSDRLAESYRGFFIPPRPDKSIVESQVMQKQEFVEQRRVALEKYLRRLAAHPVIKKSDEFKVFLQVQGKLPLPMTTDVTSRVLDGASKLPKQLMGESVIAPQEVVQPAKGGRDLMRLFKELKQSMANDWGGSKPPVVEEDKDFLDKKEKVQELEQQINNASQQAESLVKSQQDMGETMGELGLALIKLTKFENEEAVLNCQRVGAADMKGLATAAVKASRFHRELNTQTVKHLQDTLHEYLGLMLAVHGAFSDRTSALLTVQTLLSELSSLQSRAEKLEAASSKIFGVDKSRNRKLEELKETIRVTEDAKNVAIREYERIKENNRTELERLDRERQTDFLNMLKGFVVSQVGYAEKIANVWTKVVEETSGYVNDNS</sequence>
<dbReference type="PROSITE" id="PS50195">
    <property type="entry name" value="PX"/>
    <property type="match status" value="1"/>
</dbReference>
<comment type="subcellular location">
    <subcellularLocation>
        <location evidence="3">Cytoplasm</location>
    </subcellularLocation>
    <subcellularLocation>
        <location evidence="1">Endosome membrane</location>
        <topology evidence="1">Peripheral membrane protein</topology>
        <orientation evidence="1">Cytoplasmic side</orientation>
    </subcellularLocation>
    <subcellularLocation>
        <location evidence="4">Golgi apparatus</location>
        <location evidence="4">trans-Golgi network membrane</location>
        <topology evidence="4">Peripheral membrane protein</topology>
        <orientation evidence="4">Cytoplasmic side</orientation>
    </subcellularLocation>
    <subcellularLocation>
        <location evidence="2">Prevacuolar compartment membrane</location>
        <topology evidence="2">Peripheral membrane protein</topology>
        <orientation evidence="2">Cytoplasmic side</orientation>
    </subcellularLocation>
</comment>
<feature type="coiled-coil region" evidence="13">
    <location>
        <begin position="449"/>
        <end position="525"/>
    </location>
</feature>
<dbReference type="PANTHER" id="PTHR46757">
    <property type="entry name" value="SORTING NEXIN-RELATED"/>
    <property type="match status" value="1"/>
</dbReference>
<dbReference type="InterPro" id="IPR027267">
    <property type="entry name" value="AH/BAR_dom_sf"/>
</dbReference>
<reference evidence="16" key="1">
    <citation type="submission" date="2020-09" db="EMBL/GenBank/DDBJ databases">
        <title>Genome-Enabled Discovery of Anthraquinone Biosynthesis in Senna tora.</title>
        <authorList>
            <person name="Kang S.-H."/>
            <person name="Pandey R.P."/>
            <person name="Lee C.-M."/>
            <person name="Sim J.-S."/>
            <person name="Jeong J.-T."/>
            <person name="Choi B.-S."/>
            <person name="Jung M."/>
            <person name="Ginzburg D."/>
            <person name="Zhao K."/>
            <person name="Won S.Y."/>
            <person name="Oh T.-J."/>
            <person name="Yu Y."/>
            <person name="Kim N.-H."/>
            <person name="Lee O.R."/>
            <person name="Lee T.-H."/>
            <person name="Bashyal P."/>
            <person name="Kim T.-S."/>
            <person name="Lee W.-H."/>
            <person name="Kawkins C."/>
            <person name="Kim C.-K."/>
            <person name="Kim J.S."/>
            <person name="Ahn B.O."/>
            <person name="Rhee S.Y."/>
            <person name="Sohng J.K."/>
        </authorList>
    </citation>
    <scope>NUCLEOTIDE SEQUENCE</scope>
    <source>
        <tissue evidence="16">Leaf</tissue>
    </source>
</reference>
<dbReference type="GO" id="GO:0035091">
    <property type="term" value="F:phosphatidylinositol binding"/>
    <property type="evidence" value="ECO:0007669"/>
    <property type="project" value="InterPro"/>
</dbReference>
<dbReference type="SUPFAM" id="SSF64268">
    <property type="entry name" value="PX domain"/>
    <property type="match status" value="1"/>
</dbReference>
<evidence type="ECO:0000256" key="14">
    <source>
        <dbReference type="SAM" id="MobiDB-lite"/>
    </source>
</evidence>
<evidence type="ECO:0000256" key="10">
    <source>
        <dbReference type="ARBA" id="ARBA00022927"/>
    </source>
</evidence>
<dbReference type="InterPro" id="IPR015404">
    <property type="entry name" value="Vps5_C"/>
</dbReference>
<dbReference type="InterPro" id="IPR036871">
    <property type="entry name" value="PX_dom_sf"/>
</dbReference>
<keyword evidence="11" id="KW-0333">Golgi apparatus</keyword>
<dbReference type="CDD" id="cd07596">
    <property type="entry name" value="BAR_SNX"/>
    <property type="match status" value="1"/>
</dbReference>
<evidence type="ECO:0000256" key="7">
    <source>
        <dbReference type="ARBA" id="ARBA00022490"/>
    </source>
</evidence>
<dbReference type="GO" id="GO:0032585">
    <property type="term" value="C:multivesicular body membrane"/>
    <property type="evidence" value="ECO:0007669"/>
    <property type="project" value="UniProtKB-ARBA"/>
</dbReference>
<keyword evidence="10" id="KW-0653">Protein transport</keyword>
<evidence type="ECO:0000256" key="13">
    <source>
        <dbReference type="SAM" id="Coils"/>
    </source>
</evidence>
<evidence type="ECO:0000256" key="1">
    <source>
        <dbReference type="ARBA" id="ARBA00004125"/>
    </source>
</evidence>
<dbReference type="Pfam" id="PF09325">
    <property type="entry name" value="Vps5"/>
    <property type="match status" value="1"/>
</dbReference>
<dbReference type="GO" id="GO:0005829">
    <property type="term" value="C:cytosol"/>
    <property type="evidence" value="ECO:0007669"/>
    <property type="project" value="UniProtKB-ARBA"/>
</dbReference>
<protein>
    <submittedName>
        <fullName evidence="16">Sorting nexin 2A-like</fullName>
    </submittedName>
</protein>
<feature type="coiled-coil region" evidence="13">
    <location>
        <begin position="324"/>
        <end position="358"/>
    </location>
</feature>
<dbReference type="AlphaFoldDB" id="A0A834WBC9"/>
<proteinExistence type="inferred from homology"/>
<comment type="caution">
    <text evidence="16">The sequence shown here is derived from an EMBL/GenBank/DDBJ whole genome shotgun (WGS) entry which is preliminary data.</text>
</comment>
<evidence type="ECO:0000256" key="6">
    <source>
        <dbReference type="ARBA" id="ARBA00022448"/>
    </source>
</evidence>
<evidence type="ECO:0000259" key="15">
    <source>
        <dbReference type="PROSITE" id="PS50195"/>
    </source>
</evidence>
<dbReference type="CDD" id="cd06865">
    <property type="entry name" value="PX_SNX_like"/>
    <property type="match status" value="1"/>
</dbReference>
<evidence type="ECO:0000256" key="8">
    <source>
        <dbReference type="ARBA" id="ARBA00022553"/>
    </source>
</evidence>
<dbReference type="SMART" id="SM00312">
    <property type="entry name" value="PX"/>
    <property type="match status" value="1"/>
</dbReference>
<dbReference type="FunFam" id="1.20.1270.60:FF:000081">
    <property type="entry name" value="Sorting nexin 2B"/>
    <property type="match status" value="1"/>
</dbReference>
<dbReference type="Gene3D" id="1.20.1270.60">
    <property type="entry name" value="Arfaptin homology (AH) domain/BAR domain"/>
    <property type="match status" value="1"/>
</dbReference>
<keyword evidence="12" id="KW-0472">Membrane</keyword>
<keyword evidence="7" id="KW-0963">Cytoplasm</keyword>
<dbReference type="InterPro" id="IPR044279">
    <property type="entry name" value="SNX2A/B"/>
</dbReference>
<keyword evidence="17" id="KW-1185">Reference proteome</keyword>
<organism evidence="16 17">
    <name type="scientific">Senna tora</name>
    <dbReference type="NCBI Taxonomy" id="362788"/>
    <lineage>
        <taxon>Eukaryota</taxon>
        <taxon>Viridiplantae</taxon>
        <taxon>Streptophyta</taxon>
        <taxon>Embryophyta</taxon>
        <taxon>Tracheophyta</taxon>
        <taxon>Spermatophyta</taxon>
        <taxon>Magnoliopsida</taxon>
        <taxon>eudicotyledons</taxon>
        <taxon>Gunneridae</taxon>
        <taxon>Pentapetalae</taxon>
        <taxon>rosids</taxon>
        <taxon>fabids</taxon>
        <taxon>Fabales</taxon>
        <taxon>Fabaceae</taxon>
        <taxon>Caesalpinioideae</taxon>
        <taxon>Cassia clade</taxon>
        <taxon>Senna</taxon>
    </lineage>
</organism>
<evidence type="ECO:0000256" key="3">
    <source>
        <dbReference type="ARBA" id="ARBA00004496"/>
    </source>
</evidence>
<dbReference type="FunFam" id="3.30.1520.10:FF:000059">
    <property type="entry name" value="Sorting nexin 2B"/>
    <property type="match status" value="1"/>
</dbReference>
<dbReference type="GO" id="GO:0051604">
    <property type="term" value="P:protein maturation"/>
    <property type="evidence" value="ECO:0007669"/>
    <property type="project" value="UniProtKB-ARBA"/>
</dbReference>
<dbReference type="GO" id="GO:0005794">
    <property type="term" value="C:Golgi apparatus"/>
    <property type="evidence" value="ECO:0007669"/>
    <property type="project" value="UniProtKB-SubCell"/>
</dbReference>
<feature type="compositionally biased region" description="Low complexity" evidence="14">
    <location>
        <begin position="100"/>
        <end position="131"/>
    </location>
</feature>